<dbReference type="RefSeq" id="WP_137982497.1">
    <property type="nucleotide sequence ID" value="NZ_FWZU01000002.1"/>
</dbReference>
<protein>
    <submittedName>
        <fullName evidence="4">Cobalt-precorrin 5A acetaldehyde-lyase</fullName>
    </submittedName>
</protein>
<keyword evidence="4" id="KW-0456">Lyase</keyword>
<organism evidence="4 5">
    <name type="scientific">Desulfovibrio gilichinskyi</name>
    <dbReference type="NCBI Taxonomy" id="1519643"/>
    <lineage>
        <taxon>Bacteria</taxon>
        <taxon>Pseudomonadati</taxon>
        <taxon>Thermodesulfobacteriota</taxon>
        <taxon>Desulfovibrionia</taxon>
        <taxon>Desulfovibrionales</taxon>
        <taxon>Desulfovibrionaceae</taxon>
        <taxon>Desulfovibrio</taxon>
    </lineage>
</organism>
<dbReference type="SUPFAM" id="SSF159672">
    <property type="entry name" value="CbiG N-terminal domain-like"/>
    <property type="match status" value="1"/>
</dbReference>
<feature type="domain" description="Cobalamin synthesis G N-terminal" evidence="2">
    <location>
        <begin position="51"/>
        <end position="130"/>
    </location>
</feature>
<dbReference type="EMBL" id="FWZU01000002">
    <property type="protein sequence ID" value="SMF01805.1"/>
    <property type="molecule type" value="Genomic_DNA"/>
</dbReference>
<evidence type="ECO:0000259" key="1">
    <source>
        <dbReference type="Pfam" id="PF01890"/>
    </source>
</evidence>
<evidence type="ECO:0000259" key="2">
    <source>
        <dbReference type="Pfam" id="PF11760"/>
    </source>
</evidence>
<proteinExistence type="predicted"/>
<dbReference type="InterPro" id="IPR021744">
    <property type="entry name" value="CbiG_N"/>
</dbReference>
<name>A0A1X7CRR7_9BACT</name>
<dbReference type="Gene3D" id="3.40.50.11220">
    <property type="match status" value="1"/>
</dbReference>
<dbReference type="SUPFAM" id="SSF159664">
    <property type="entry name" value="CobE/GbiG C-terminal domain-like"/>
    <property type="match status" value="1"/>
</dbReference>
<feature type="domain" description="CobE/GbiG C-terminal" evidence="1">
    <location>
        <begin position="224"/>
        <end position="339"/>
    </location>
</feature>
<dbReference type="Gene3D" id="3.30.420.180">
    <property type="entry name" value="CobE/GbiG C-terminal domain"/>
    <property type="match status" value="1"/>
</dbReference>
<accession>A0A1X7CRR7</accession>
<feature type="domain" description="Cobalamin biosynthesis central region" evidence="3">
    <location>
        <begin position="135"/>
        <end position="219"/>
    </location>
</feature>
<sequence>MSNSKTAIYSLTAKGADLARKIAFATGSVSYVLERYAEESDIPFTGFTSLISDTFSAYESHIFIMASGIVVRAIAPHLKSKDTDPAVVVLDQEGRFAISLVSGHLGGANELARMVAGQIGATAVITTATDCAGVPSIDMLARASGLVIGDTGSIKHVNSALLDGDKVGVYDPEIFLNIDGLSEFFYKVDNVADLDELRCGVCIDWRIHDLPENVLKLYPKCLRLGVGCRRGVPAEEINALVTDVLADHGIALQSIVSLGTIDAKNDEVGMLEFARQKNLKINFFSADELEEIKGTTPSGLVMKHMGVGSVCEAAAMKQSGGDNLIVPKKKSARVTMSLAKDVRVKGV</sequence>
<dbReference type="GO" id="GO:0009236">
    <property type="term" value="P:cobalamin biosynthetic process"/>
    <property type="evidence" value="ECO:0007669"/>
    <property type="project" value="InterPro"/>
</dbReference>
<gene>
    <name evidence="4" type="ORF">SAMN06295933_1160</name>
</gene>
<evidence type="ECO:0000313" key="4">
    <source>
        <dbReference type="EMBL" id="SMF01805.1"/>
    </source>
</evidence>
<reference evidence="5" key="1">
    <citation type="submission" date="2017-04" db="EMBL/GenBank/DDBJ databases">
        <authorList>
            <person name="Varghese N."/>
            <person name="Submissions S."/>
        </authorList>
    </citation>
    <scope>NUCLEOTIDE SEQUENCE [LARGE SCALE GENOMIC DNA]</scope>
    <source>
        <strain evidence="5">K3S</strain>
    </source>
</reference>
<evidence type="ECO:0000259" key="3">
    <source>
        <dbReference type="Pfam" id="PF11761"/>
    </source>
</evidence>
<dbReference type="PANTHER" id="PTHR37477">
    <property type="entry name" value="COBALT-PRECORRIN-5A HYDROLASE"/>
    <property type="match status" value="1"/>
</dbReference>
<dbReference type="Pfam" id="PF11761">
    <property type="entry name" value="CbiG_mid"/>
    <property type="match status" value="1"/>
</dbReference>
<evidence type="ECO:0000313" key="5">
    <source>
        <dbReference type="Proteomes" id="UP000192906"/>
    </source>
</evidence>
<dbReference type="Pfam" id="PF01890">
    <property type="entry name" value="CbiG_C"/>
    <property type="match status" value="1"/>
</dbReference>
<dbReference type="InterPro" id="IPR052553">
    <property type="entry name" value="CbiG_hydrolase"/>
</dbReference>
<dbReference type="STRING" id="1519643.SAMN06295933_1160"/>
<keyword evidence="5" id="KW-1185">Reference proteome</keyword>
<dbReference type="InterPro" id="IPR021745">
    <property type="entry name" value="CbiG_mid"/>
</dbReference>
<dbReference type="Pfam" id="PF11760">
    <property type="entry name" value="CbiG_N"/>
    <property type="match status" value="1"/>
</dbReference>
<dbReference type="InterPro" id="IPR038029">
    <property type="entry name" value="GbiG_N_sf"/>
</dbReference>
<dbReference type="PANTHER" id="PTHR37477:SF1">
    <property type="entry name" value="COBALT-PRECORRIN-5A HYDROLASE"/>
    <property type="match status" value="1"/>
</dbReference>
<dbReference type="OrthoDB" id="9781023at2"/>
<dbReference type="InterPro" id="IPR036518">
    <property type="entry name" value="CobE/GbiG_C_sf"/>
</dbReference>
<dbReference type="AlphaFoldDB" id="A0A1X7CRR7"/>
<dbReference type="InterPro" id="IPR002750">
    <property type="entry name" value="CobE/GbiG_C"/>
</dbReference>
<dbReference type="Proteomes" id="UP000192906">
    <property type="component" value="Unassembled WGS sequence"/>
</dbReference>
<dbReference type="GO" id="GO:0016829">
    <property type="term" value="F:lyase activity"/>
    <property type="evidence" value="ECO:0007669"/>
    <property type="project" value="UniProtKB-KW"/>
</dbReference>